<name>A0AAD6ITY6_DREDA</name>
<dbReference type="Pfam" id="PF01048">
    <property type="entry name" value="PNP_UDP_1"/>
    <property type="match status" value="1"/>
</dbReference>
<evidence type="ECO:0000313" key="3">
    <source>
        <dbReference type="Proteomes" id="UP001221413"/>
    </source>
</evidence>
<dbReference type="InterPro" id="IPR000719">
    <property type="entry name" value="Prot_kinase_dom"/>
</dbReference>
<dbReference type="GO" id="GO:0005524">
    <property type="term" value="F:ATP binding"/>
    <property type="evidence" value="ECO:0007669"/>
    <property type="project" value="InterPro"/>
</dbReference>
<dbReference type="AlphaFoldDB" id="A0AAD6ITY6"/>
<dbReference type="PANTHER" id="PTHR46082:SF11">
    <property type="entry name" value="AAA+ ATPASE DOMAIN-CONTAINING PROTEIN-RELATED"/>
    <property type="match status" value="1"/>
</dbReference>
<keyword evidence="3" id="KW-1185">Reference proteome</keyword>
<dbReference type="SUPFAM" id="SSF56112">
    <property type="entry name" value="Protein kinase-like (PK-like)"/>
    <property type="match status" value="1"/>
</dbReference>
<accession>A0AAD6ITY6</accession>
<feature type="domain" description="Protein kinase" evidence="1">
    <location>
        <begin position="502"/>
        <end position="783"/>
    </location>
</feature>
<dbReference type="CDD" id="cd00180">
    <property type="entry name" value="PKc"/>
    <property type="match status" value="1"/>
</dbReference>
<dbReference type="Pfam" id="PF00069">
    <property type="entry name" value="Pkinase"/>
    <property type="match status" value="1"/>
</dbReference>
<keyword evidence="2" id="KW-0808">Transferase</keyword>
<dbReference type="GO" id="GO:0004672">
    <property type="term" value="F:protein kinase activity"/>
    <property type="evidence" value="ECO:0007669"/>
    <property type="project" value="InterPro"/>
</dbReference>
<proteinExistence type="predicted"/>
<sequence>MANPKKLTHENYTIAWICALPVEMAAAKAMLDDTHVSLPQHPRDGNTYTLGEIGGHNVAVACLPSGVYGITSAGIVANQMLFTYTAIRFGLMVGIGGGAPTEAADIRLGDVVVSKPTGTLGGVVQFDLGKTLSNGRFERTGTLNKPPQVVLTALSSLQADDLMGASRVPAVLSDMVSKYPAMGSKFTHPRQQQDMLFEAGYEHVDSRSNCDYCDKNKLIERNKRMRDDPVIHYGLIASSTRVMRDGVVRDRLAQELDVLCFEMEAASLMDNFPSVVVRGIADYADSHKNKHWQEYAAAVAAAYAKCLISATSIVQTSKTQTVIQATSHLGARMAHSVARSPFPPNTLGQRGQAVQSQPVTSVVESQLASYFWPIRERYNDRDFDAIATLLGLTGSDQTQPYVRTPRLYTLLRHLETLEDTRRSGKNVASKLCPDYLDAFLENGLSDRSLPFSQTHLPVDPSEGWKTRFLEAQHIVCDSSDLIQMMCLGKHMTFAKSSPDNYFIRQKRIAATERSEVDKIVCVLGETEPYARKRFFKRVMTGDNSSIARSFENEIENLKRIVNHHCVKLVASYTDHSSFALIMSPVARYNLSDYLKEVTSSDDDLASYLPNFLGCLSRTLWFIHGQKLRHRDIKPENILVHDGKILLTDFDCSYSWAHTNRSTTTKAPPRTWKYASPEVARLGLQETGRIKSSSDIWSLGCVFLEIITVWLGRPLSELEESFGEDHYFQEPEKVEVWISRLREKASDLAKEALNWVEWMLQEPPDGRPSAHALVEESRKRHPWKFCCAECQQEDSKRIEPQTKVEATRGSVYPVGNGNEIPQHRGLASQTHTVPLIPEPALGFNNNPVVPTRSFSWEEYQADVCAEMDLAPESLREGHRAVIRASYAVHRRALLAAGFTESDARP</sequence>
<dbReference type="InterPro" id="IPR000845">
    <property type="entry name" value="Nucleoside_phosphorylase_d"/>
</dbReference>
<evidence type="ECO:0000313" key="2">
    <source>
        <dbReference type="EMBL" id="KAJ6257610.1"/>
    </source>
</evidence>
<dbReference type="EMBL" id="JAQGDS010000010">
    <property type="protein sequence ID" value="KAJ6257610.1"/>
    <property type="molecule type" value="Genomic_DNA"/>
</dbReference>
<dbReference type="InterPro" id="IPR035994">
    <property type="entry name" value="Nucleoside_phosphorylase_sf"/>
</dbReference>
<organism evidence="2 3">
    <name type="scientific">Drechslerella dactyloides</name>
    <name type="common">Nematode-trapping fungus</name>
    <name type="synonym">Arthrobotrys dactyloides</name>
    <dbReference type="NCBI Taxonomy" id="74499"/>
    <lineage>
        <taxon>Eukaryota</taxon>
        <taxon>Fungi</taxon>
        <taxon>Dikarya</taxon>
        <taxon>Ascomycota</taxon>
        <taxon>Pezizomycotina</taxon>
        <taxon>Orbiliomycetes</taxon>
        <taxon>Orbiliales</taxon>
        <taxon>Orbiliaceae</taxon>
        <taxon>Drechslerella</taxon>
    </lineage>
</organism>
<dbReference type="PROSITE" id="PS00108">
    <property type="entry name" value="PROTEIN_KINASE_ST"/>
    <property type="match status" value="1"/>
</dbReference>
<dbReference type="Gene3D" id="1.10.510.10">
    <property type="entry name" value="Transferase(Phosphotransferase) domain 1"/>
    <property type="match status" value="1"/>
</dbReference>
<dbReference type="PROSITE" id="PS50011">
    <property type="entry name" value="PROTEIN_KINASE_DOM"/>
    <property type="match status" value="1"/>
</dbReference>
<comment type="caution">
    <text evidence="2">The sequence shown here is derived from an EMBL/GenBank/DDBJ whole genome shotgun (WGS) entry which is preliminary data.</text>
</comment>
<evidence type="ECO:0000259" key="1">
    <source>
        <dbReference type="PROSITE" id="PS50011"/>
    </source>
</evidence>
<protein>
    <submittedName>
        <fullName evidence="2">Serine/threonine-protein kinase</fullName>
    </submittedName>
</protein>
<dbReference type="Gene3D" id="3.40.50.1580">
    <property type="entry name" value="Nucleoside phosphorylase domain"/>
    <property type="match status" value="1"/>
</dbReference>
<keyword evidence="2" id="KW-0418">Kinase</keyword>
<dbReference type="PANTHER" id="PTHR46082">
    <property type="entry name" value="ATP/GTP-BINDING PROTEIN-RELATED"/>
    <property type="match status" value="1"/>
</dbReference>
<dbReference type="InterPro" id="IPR011009">
    <property type="entry name" value="Kinase-like_dom_sf"/>
</dbReference>
<dbReference type="SMART" id="SM00220">
    <property type="entry name" value="S_TKc"/>
    <property type="match status" value="1"/>
</dbReference>
<dbReference type="SUPFAM" id="SSF53167">
    <property type="entry name" value="Purine and uridine phosphorylases"/>
    <property type="match status" value="1"/>
</dbReference>
<gene>
    <name evidence="2" type="ORF">Dda_7397</name>
</gene>
<reference evidence="2" key="1">
    <citation type="submission" date="2023-01" db="EMBL/GenBank/DDBJ databases">
        <title>The chitinases involved in constricting ring structure development in the nematode-trapping fungus Drechslerella dactyloides.</title>
        <authorList>
            <person name="Wang R."/>
            <person name="Zhang L."/>
            <person name="Tang P."/>
            <person name="Li S."/>
            <person name="Liang L."/>
        </authorList>
    </citation>
    <scope>NUCLEOTIDE SEQUENCE</scope>
    <source>
        <strain evidence="2">YMF1.00031</strain>
    </source>
</reference>
<dbReference type="Proteomes" id="UP001221413">
    <property type="component" value="Unassembled WGS sequence"/>
</dbReference>
<dbReference type="GO" id="GO:0009116">
    <property type="term" value="P:nucleoside metabolic process"/>
    <property type="evidence" value="ECO:0007669"/>
    <property type="project" value="InterPro"/>
</dbReference>
<dbReference type="InterPro" id="IPR053137">
    <property type="entry name" value="NLR-like"/>
</dbReference>
<dbReference type="InterPro" id="IPR008271">
    <property type="entry name" value="Ser/Thr_kinase_AS"/>
</dbReference>